<gene>
    <name evidence="1" type="ORF">JDV02_001415</name>
</gene>
<reference evidence="1" key="1">
    <citation type="submission" date="2021-11" db="EMBL/GenBank/DDBJ databases">
        <title>Purpureocillium_takamizusanense_genome.</title>
        <authorList>
            <person name="Nguyen N.-H."/>
        </authorList>
    </citation>
    <scope>NUCLEOTIDE SEQUENCE</scope>
    <source>
        <strain evidence="1">PT3</strain>
    </source>
</reference>
<dbReference type="OrthoDB" id="4930870at2759"/>
<evidence type="ECO:0000313" key="2">
    <source>
        <dbReference type="Proteomes" id="UP000829364"/>
    </source>
</evidence>
<proteinExistence type="predicted"/>
<dbReference type="RefSeq" id="XP_047838304.1">
    <property type="nucleotide sequence ID" value="XM_047982341.1"/>
</dbReference>
<evidence type="ECO:0000313" key="1">
    <source>
        <dbReference type="EMBL" id="UNI14823.1"/>
    </source>
</evidence>
<dbReference type="EMBL" id="CP086354">
    <property type="protein sequence ID" value="UNI14823.1"/>
    <property type="molecule type" value="Genomic_DNA"/>
</dbReference>
<dbReference type="Proteomes" id="UP000829364">
    <property type="component" value="Chromosome 1"/>
</dbReference>
<name>A0A9Q8V6K7_9HYPO</name>
<protein>
    <submittedName>
        <fullName evidence="1">Uncharacterized protein</fullName>
    </submittedName>
</protein>
<sequence>MKVSFLQVSSGSVLSADMRVEAARYELDAMERFLQTVRKLRDFERRYFLEREYEYVMQLAQAYDRGIINFEKWTEYSTGLRNLLDKHPKPATKFQLNGRS</sequence>
<keyword evidence="2" id="KW-1185">Reference proteome</keyword>
<accession>A0A9Q8V6K7</accession>
<dbReference type="KEGG" id="ptkz:JDV02_001415"/>
<dbReference type="GeneID" id="72063378"/>
<dbReference type="AlphaFoldDB" id="A0A9Q8V6K7"/>
<organism evidence="1 2">
    <name type="scientific">Purpureocillium takamizusanense</name>
    <dbReference type="NCBI Taxonomy" id="2060973"/>
    <lineage>
        <taxon>Eukaryota</taxon>
        <taxon>Fungi</taxon>
        <taxon>Dikarya</taxon>
        <taxon>Ascomycota</taxon>
        <taxon>Pezizomycotina</taxon>
        <taxon>Sordariomycetes</taxon>
        <taxon>Hypocreomycetidae</taxon>
        <taxon>Hypocreales</taxon>
        <taxon>Ophiocordycipitaceae</taxon>
        <taxon>Purpureocillium</taxon>
    </lineage>
</organism>